<organism evidence="10 11">
    <name type="scientific">Candidatus Anaerotruncus excrementipullorum</name>
    <dbReference type="NCBI Taxonomy" id="2838465"/>
    <lineage>
        <taxon>Bacteria</taxon>
        <taxon>Bacillati</taxon>
        <taxon>Bacillota</taxon>
        <taxon>Clostridia</taxon>
        <taxon>Eubacteriales</taxon>
        <taxon>Oscillospiraceae</taxon>
        <taxon>Anaerotruncus</taxon>
    </lineage>
</organism>
<gene>
    <name evidence="10" type="ORF">H9736_05075</name>
</gene>
<dbReference type="FunFam" id="3.40.50.1100:FF:000005">
    <property type="entry name" value="Threonine dehydratase catabolic"/>
    <property type="match status" value="1"/>
</dbReference>
<accession>A0A9D1WQY3</accession>
<dbReference type="GO" id="GO:0006567">
    <property type="term" value="P:L-threonine catabolic process"/>
    <property type="evidence" value="ECO:0007669"/>
    <property type="project" value="TreeGrafter"/>
</dbReference>
<evidence type="ECO:0000256" key="2">
    <source>
        <dbReference type="ARBA" id="ARBA00001933"/>
    </source>
</evidence>
<dbReference type="EC" id="4.3.1.19" evidence="4"/>
<sequence>MENTLTGREIQEARQRIGKYIRRTPLLDSPTLSQRLGCQIYLKAETLQRTGSFKIRGALNKTLQLSQEELDRGLIAGSAGNHAQGLAYAGRLLGAKTLIVMPADAPQLKVENTRAMGAQVELLDLPQPKRYEYIMNQVQEHGYTMVHAYDDYQIMAGQGTIGLEVLEDLPQVDTIVVPVGGGGLISGIAVAAKSVNPKVRIVGVEPALAPKGHESRRLGRQVTVTAGPTMADGIKDDFLGKKTYPLMEQYVDEMVLASEESIAQAMRLLCSENKLAVEGAGAVGLAALLDGNLKVQPEEKVCFVLSGGNWEPSRLAAIYSGADHL</sequence>
<dbReference type="Gene3D" id="3.40.50.1100">
    <property type="match status" value="2"/>
</dbReference>
<evidence type="ECO:0000256" key="4">
    <source>
        <dbReference type="ARBA" id="ARBA00012096"/>
    </source>
</evidence>
<dbReference type="GO" id="GO:0004794">
    <property type="term" value="F:threonine deaminase activity"/>
    <property type="evidence" value="ECO:0007669"/>
    <property type="project" value="UniProtKB-EC"/>
</dbReference>
<dbReference type="SUPFAM" id="SSF53686">
    <property type="entry name" value="Tryptophan synthase beta subunit-like PLP-dependent enzymes"/>
    <property type="match status" value="1"/>
</dbReference>
<protein>
    <recommendedName>
        <fullName evidence="4">threonine ammonia-lyase</fullName>
        <ecNumber evidence="4">4.3.1.19</ecNumber>
    </recommendedName>
    <alternativeName>
        <fullName evidence="8">Threonine deaminase</fullName>
    </alternativeName>
</protein>
<proteinExistence type="inferred from homology"/>
<keyword evidence="5" id="KW-0663">Pyridoxal phosphate</keyword>
<comment type="catalytic activity">
    <reaction evidence="1">
        <text>L-threonine = 2-oxobutanoate + NH4(+)</text>
        <dbReference type="Rhea" id="RHEA:22108"/>
        <dbReference type="ChEBI" id="CHEBI:16763"/>
        <dbReference type="ChEBI" id="CHEBI:28938"/>
        <dbReference type="ChEBI" id="CHEBI:57926"/>
        <dbReference type="EC" id="4.3.1.19"/>
    </reaction>
</comment>
<reference evidence="10" key="1">
    <citation type="journal article" date="2021" name="PeerJ">
        <title>Extensive microbial diversity within the chicken gut microbiome revealed by metagenomics and culture.</title>
        <authorList>
            <person name="Gilroy R."/>
            <person name="Ravi A."/>
            <person name="Getino M."/>
            <person name="Pursley I."/>
            <person name="Horton D.L."/>
            <person name="Alikhan N.F."/>
            <person name="Baker D."/>
            <person name="Gharbi K."/>
            <person name="Hall N."/>
            <person name="Watson M."/>
            <person name="Adriaenssens E.M."/>
            <person name="Foster-Nyarko E."/>
            <person name="Jarju S."/>
            <person name="Secka A."/>
            <person name="Antonio M."/>
            <person name="Oren A."/>
            <person name="Chaudhuri R.R."/>
            <person name="La Ragione R."/>
            <person name="Hildebrand F."/>
            <person name="Pallen M.J."/>
        </authorList>
    </citation>
    <scope>NUCLEOTIDE SEQUENCE</scope>
    <source>
        <strain evidence="10">CHK188-5543</strain>
    </source>
</reference>
<dbReference type="InterPro" id="IPR050147">
    <property type="entry name" value="Ser/Thr_Dehydratase"/>
</dbReference>
<keyword evidence="6" id="KW-0456">Lyase</keyword>
<dbReference type="CDD" id="cd01562">
    <property type="entry name" value="Thr-dehyd"/>
    <property type="match status" value="1"/>
</dbReference>
<evidence type="ECO:0000313" key="11">
    <source>
        <dbReference type="Proteomes" id="UP000886800"/>
    </source>
</evidence>
<reference evidence="10" key="2">
    <citation type="submission" date="2021-04" db="EMBL/GenBank/DDBJ databases">
        <authorList>
            <person name="Gilroy R."/>
        </authorList>
    </citation>
    <scope>NUCLEOTIDE SEQUENCE</scope>
    <source>
        <strain evidence="10">CHK188-5543</strain>
    </source>
</reference>
<dbReference type="PANTHER" id="PTHR48078">
    <property type="entry name" value="THREONINE DEHYDRATASE, MITOCHONDRIAL-RELATED"/>
    <property type="match status" value="1"/>
</dbReference>
<dbReference type="InterPro" id="IPR001926">
    <property type="entry name" value="TrpB-like_PALP"/>
</dbReference>
<evidence type="ECO:0000259" key="9">
    <source>
        <dbReference type="Pfam" id="PF00291"/>
    </source>
</evidence>
<evidence type="ECO:0000256" key="3">
    <source>
        <dbReference type="ARBA" id="ARBA00010869"/>
    </source>
</evidence>
<comment type="cofactor">
    <cofactor evidence="2">
        <name>pyridoxal 5'-phosphate</name>
        <dbReference type="ChEBI" id="CHEBI:597326"/>
    </cofactor>
</comment>
<name>A0A9D1WQY3_9FIRM</name>
<dbReference type="AlphaFoldDB" id="A0A9D1WQY3"/>
<evidence type="ECO:0000256" key="1">
    <source>
        <dbReference type="ARBA" id="ARBA00001274"/>
    </source>
</evidence>
<evidence type="ECO:0000256" key="6">
    <source>
        <dbReference type="ARBA" id="ARBA00023239"/>
    </source>
</evidence>
<dbReference type="FunFam" id="3.40.50.1100:FF:000007">
    <property type="entry name" value="L-threonine dehydratase catabolic TdcB"/>
    <property type="match status" value="1"/>
</dbReference>
<dbReference type="Pfam" id="PF00291">
    <property type="entry name" value="PALP"/>
    <property type="match status" value="1"/>
</dbReference>
<dbReference type="GO" id="GO:0009097">
    <property type="term" value="P:isoleucine biosynthetic process"/>
    <property type="evidence" value="ECO:0007669"/>
    <property type="project" value="TreeGrafter"/>
</dbReference>
<evidence type="ECO:0000256" key="7">
    <source>
        <dbReference type="ARBA" id="ARBA00025527"/>
    </source>
</evidence>
<dbReference type="EMBL" id="DXES01000115">
    <property type="protein sequence ID" value="HIX65604.1"/>
    <property type="molecule type" value="Genomic_DNA"/>
</dbReference>
<comment type="function">
    <text evidence="7">Catalyzes the anaerobic formation of alpha-ketobutyrate and ammonia from threonine in a two-step reaction. The first step involved a dehydration of threonine and a production of enamine intermediates (aminocrotonate), which tautomerizes to its imine form (iminobutyrate). Both intermediates are unstable and short-lived. The second step is the nonenzymatic hydrolysis of the enamine/imine intermediates to form 2-ketobutyrate and free ammonia. In the low water environment of the cell, the second step is accelerated by RidA.</text>
</comment>
<evidence type="ECO:0000256" key="5">
    <source>
        <dbReference type="ARBA" id="ARBA00022898"/>
    </source>
</evidence>
<dbReference type="GO" id="GO:0003941">
    <property type="term" value="F:L-serine ammonia-lyase activity"/>
    <property type="evidence" value="ECO:0007669"/>
    <property type="project" value="TreeGrafter"/>
</dbReference>
<dbReference type="GO" id="GO:0006565">
    <property type="term" value="P:L-serine catabolic process"/>
    <property type="evidence" value="ECO:0007669"/>
    <property type="project" value="TreeGrafter"/>
</dbReference>
<comment type="similarity">
    <text evidence="3">Belongs to the serine/threonine dehydratase family.</text>
</comment>
<dbReference type="InterPro" id="IPR000634">
    <property type="entry name" value="Ser/Thr_deHydtase_PyrdxlP-BS"/>
</dbReference>
<feature type="domain" description="Tryptophan synthase beta chain-like PALP" evidence="9">
    <location>
        <begin position="20"/>
        <end position="307"/>
    </location>
</feature>
<evidence type="ECO:0000313" key="10">
    <source>
        <dbReference type="EMBL" id="HIX65604.1"/>
    </source>
</evidence>
<comment type="caution">
    <text evidence="10">The sequence shown here is derived from an EMBL/GenBank/DDBJ whole genome shotgun (WGS) entry which is preliminary data.</text>
</comment>
<dbReference type="Proteomes" id="UP000886800">
    <property type="component" value="Unassembled WGS sequence"/>
</dbReference>
<dbReference type="PANTHER" id="PTHR48078:SF6">
    <property type="entry name" value="L-THREONINE DEHYDRATASE CATABOLIC TDCB"/>
    <property type="match status" value="1"/>
</dbReference>
<dbReference type="GO" id="GO:0030170">
    <property type="term" value="F:pyridoxal phosphate binding"/>
    <property type="evidence" value="ECO:0007669"/>
    <property type="project" value="InterPro"/>
</dbReference>
<dbReference type="InterPro" id="IPR036052">
    <property type="entry name" value="TrpB-like_PALP_sf"/>
</dbReference>
<dbReference type="PROSITE" id="PS00165">
    <property type="entry name" value="DEHYDRATASE_SER_THR"/>
    <property type="match status" value="1"/>
</dbReference>
<evidence type="ECO:0000256" key="8">
    <source>
        <dbReference type="ARBA" id="ARBA00031427"/>
    </source>
</evidence>